<keyword evidence="2" id="KW-1185">Reference proteome</keyword>
<protein>
    <submittedName>
        <fullName evidence="1">mRNA capping enzyme</fullName>
    </submittedName>
</protein>
<evidence type="ECO:0000313" key="1">
    <source>
        <dbReference type="EMBL" id="ABS51859.1"/>
    </source>
</evidence>
<dbReference type="KEGG" id="cha:CHAB381_1402"/>
<reference evidence="2" key="1">
    <citation type="submission" date="2007-07" db="EMBL/GenBank/DDBJ databases">
        <title>Complete genome sequence of Campylobacter hominis ATCC BAA-381, a commensal isolated from the human gastrointestinal tract.</title>
        <authorList>
            <person name="Fouts D.E."/>
            <person name="Mongodin E.F."/>
            <person name="Puiu D."/>
            <person name="Sebastian Y."/>
            <person name="Miller W.G."/>
            <person name="Mandrell R.E."/>
            <person name="Nelson K.E."/>
        </authorList>
    </citation>
    <scope>NUCLEOTIDE SEQUENCE [LARGE SCALE GENOMIC DNA]</scope>
    <source>
        <strain evidence="2">ATCC BAA-381 / LMG 19568 / NCTC 13146 / CH001A</strain>
    </source>
</reference>
<dbReference type="AlphaFoldDB" id="A7I360"/>
<gene>
    <name evidence="1" type="ordered locus">CHAB381_1402</name>
</gene>
<name>A7I360_CAMHC</name>
<dbReference type="Proteomes" id="UP000002407">
    <property type="component" value="Chromosome"/>
</dbReference>
<sequence>MLANLKDNINNPQNDVINEIYRLKIFKNKTRNYIKNQMKNRTINDFIVALFIYNKNMQKQNNAISLF</sequence>
<accession>A7I360</accession>
<proteinExistence type="predicted"/>
<organism evidence="1 2">
    <name type="scientific">Campylobacter hominis (strain ATCC BAA-381 / DSM 21671 / CCUG 45161 / LMG 19568 / NCTC 13146 / CH001A)</name>
    <dbReference type="NCBI Taxonomy" id="360107"/>
    <lineage>
        <taxon>Bacteria</taxon>
        <taxon>Pseudomonadati</taxon>
        <taxon>Campylobacterota</taxon>
        <taxon>Epsilonproteobacteria</taxon>
        <taxon>Campylobacterales</taxon>
        <taxon>Campylobacteraceae</taxon>
        <taxon>Campylobacter</taxon>
    </lineage>
</organism>
<dbReference type="EMBL" id="CP000776">
    <property type="protein sequence ID" value="ABS51859.1"/>
    <property type="molecule type" value="Genomic_DNA"/>
</dbReference>
<dbReference type="HOGENOM" id="CLU_2804357_0_0_7"/>
<evidence type="ECO:0000313" key="2">
    <source>
        <dbReference type="Proteomes" id="UP000002407"/>
    </source>
</evidence>